<organism evidence="8 9">
    <name type="scientific">Cajanus cajan</name>
    <name type="common">Pigeon pea</name>
    <name type="synonym">Cajanus indicus</name>
    <dbReference type="NCBI Taxonomy" id="3821"/>
    <lineage>
        <taxon>Eukaryota</taxon>
        <taxon>Viridiplantae</taxon>
        <taxon>Streptophyta</taxon>
        <taxon>Embryophyta</taxon>
        <taxon>Tracheophyta</taxon>
        <taxon>Spermatophyta</taxon>
        <taxon>Magnoliopsida</taxon>
        <taxon>eudicotyledons</taxon>
        <taxon>Gunneridae</taxon>
        <taxon>Pentapetalae</taxon>
        <taxon>rosids</taxon>
        <taxon>fabids</taxon>
        <taxon>Fabales</taxon>
        <taxon>Fabaceae</taxon>
        <taxon>Papilionoideae</taxon>
        <taxon>50 kb inversion clade</taxon>
        <taxon>NPAAA clade</taxon>
        <taxon>indigoferoid/millettioid clade</taxon>
        <taxon>Phaseoleae</taxon>
        <taxon>Cajanus</taxon>
    </lineage>
</organism>
<evidence type="ECO:0000259" key="7">
    <source>
        <dbReference type="PROSITE" id="PS50089"/>
    </source>
</evidence>
<protein>
    <recommendedName>
        <fullName evidence="2">RING-type E3 ubiquitin transferase</fullName>
        <ecNumber evidence="2">2.3.2.27</ecNumber>
    </recommendedName>
</protein>
<dbReference type="Gramene" id="C.cajan_20259.t">
    <property type="protein sequence ID" value="C.cajan_20259.t.cds1"/>
    <property type="gene ID" value="C.cajan_20259"/>
</dbReference>
<dbReference type="Proteomes" id="UP000075243">
    <property type="component" value="Chromosome 1"/>
</dbReference>
<feature type="domain" description="RING-type" evidence="7">
    <location>
        <begin position="158"/>
        <end position="204"/>
    </location>
</feature>
<dbReference type="InterPro" id="IPR011016">
    <property type="entry name" value="Znf_RING-CH"/>
</dbReference>
<evidence type="ECO:0000256" key="6">
    <source>
        <dbReference type="PROSITE-ProRule" id="PRU00175"/>
    </source>
</evidence>
<keyword evidence="3" id="KW-0479">Metal-binding</keyword>
<keyword evidence="9" id="KW-1185">Reference proteome</keyword>
<dbReference type="PROSITE" id="PS50089">
    <property type="entry name" value="ZF_RING_2"/>
    <property type="match status" value="1"/>
</dbReference>
<dbReference type="GO" id="GO:0005737">
    <property type="term" value="C:cytoplasm"/>
    <property type="evidence" value="ECO:0007669"/>
    <property type="project" value="TreeGrafter"/>
</dbReference>
<keyword evidence="4 6" id="KW-0863">Zinc-finger</keyword>
<gene>
    <name evidence="8" type="ORF">KK1_020861</name>
</gene>
<dbReference type="PANTHER" id="PTHR15710">
    <property type="entry name" value="E3 UBIQUITIN-PROTEIN LIGASE PRAJA"/>
    <property type="match status" value="1"/>
</dbReference>
<dbReference type="EC" id="2.3.2.27" evidence="2"/>
<evidence type="ECO:0000256" key="4">
    <source>
        <dbReference type="ARBA" id="ARBA00022771"/>
    </source>
</evidence>
<dbReference type="Gene3D" id="3.30.40.10">
    <property type="entry name" value="Zinc/RING finger domain, C3HC4 (zinc finger)"/>
    <property type="match status" value="1"/>
</dbReference>
<dbReference type="Pfam" id="PF13639">
    <property type="entry name" value="zf-RING_2"/>
    <property type="match status" value="1"/>
</dbReference>
<dbReference type="PANTHER" id="PTHR15710:SF77">
    <property type="entry name" value="RING-H2 FINGER PROTEIN ATL21B"/>
    <property type="match status" value="1"/>
</dbReference>
<dbReference type="InterPro" id="IPR013083">
    <property type="entry name" value="Znf_RING/FYVE/PHD"/>
</dbReference>
<dbReference type="SMART" id="SM00184">
    <property type="entry name" value="RING"/>
    <property type="match status" value="1"/>
</dbReference>
<name>A0A151UBF7_CAJCA</name>
<evidence type="ECO:0000313" key="8">
    <source>
        <dbReference type="EMBL" id="KYP76612.1"/>
    </source>
</evidence>
<dbReference type="InterPro" id="IPR001841">
    <property type="entry name" value="Znf_RING"/>
</dbReference>
<proteinExistence type="predicted"/>
<sequence>MKHKDILRFDVTVTIRHYAHYVAPRFMRGSTSSQTSIPITCERFLENNHGFLLSVICSLPGYVPESLIQLERRIVFEVQRDLEVESNSCTDSKCREFSLALDIFIDVVQYEERDDEEDAMIEIEESMQQGVVMVPASDEAIQSLKAFTDSSFLKIEKCNICMDKFEVDEGDDQDDVLSMPCNHVFHRECIVKWLQTSHTCPLCRYPMPTAYD</sequence>
<evidence type="ECO:0000256" key="2">
    <source>
        <dbReference type="ARBA" id="ARBA00012483"/>
    </source>
</evidence>
<dbReference type="GO" id="GO:0008270">
    <property type="term" value="F:zinc ion binding"/>
    <property type="evidence" value="ECO:0007669"/>
    <property type="project" value="UniProtKB-KW"/>
</dbReference>
<evidence type="ECO:0000313" key="9">
    <source>
        <dbReference type="Proteomes" id="UP000075243"/>
    </source>
</evidence>
<dbReference type="SMART" id="SM00744">
    <property type="entry name" value="RINGv"/>
    <property type="match status" value="1"/>
</dbReference>
<dbReference type="OMA" id="SHYYIND"/>
<evidence type="ECO:0000256" key="5">
    <source>
        <dbReference type="ARBA" id="ARBA00022833"/>
    </source>
</evidence>
<accession>A0A151UBF7</accession>
<dbReference type="SUPFAM" id="SSF57850">
    <property type="entry name" value="RING/U-box"/>
    <property type="match status" value="1"/>
</dbReference>
<dbReference type="AlphaFoldDB" id="A0A151UBF7"/>
<dbReference type="CDD" id="cd16454">
    <property type="entry name" value="RING-H2_PA-TM-RING"/>
    <property type="match status" value="1"/>
</dbReference>
<evidence type="ECO:0000256" key="3">
    <source>
        <dbReference type="ARBA" id="ARBA00022723"/>
    </source>
</evidence>
<keyword evidence="5" id="KW-0862">Zinc</keyword>
<reference evidence="8 9" key="1">
    <citation type="journal article" date="2012" name="Nat. Biotechnol.">
        <title>Draft genome sequence of pigeonpea (Cajanus cajan), an orphan legume crop of resource-poor farmers.</title>
        <authorList>
            <person name="Varshney R.K."/>
            <person name="Chen W."/>
            <person name="Li Y."/>
            <person name="Bharti A.K."/>
            <person name="Saxena R.K."/>
            <person name="Schlueter J.A."/>
            <person name="Donoghue M.T."/>
            <person name="Azam S."/>
            <person name="Fan G."/>
            <person name="Whaley A.M."/>
            <person name="Farmer A.D."/>
            <person name="Sheridan J."/>
            <person name="Iwata A."/>
            <person name="Tuteja R."/>
            <person name="Penmetsa R.V."/>
            <person name="Wu W."/>
            <person name="Upadhyaya H.D."/>
            <person name="Yang S.P."/>
            <person name="Shah T."/>
            <person name="Saxena K.B."/>
            <person name="Michael T."/>
            <person name="McCombie W.R."/>
            <person name="Yang B."/>
            <person name="Zhang G."/>
            <person name="Yang H."/>
            <person name="Wang J."/>
            <person name="Spillane C."/>
            <person name="Cook D.R."/>
            <person name="May G.D."/>
            <person name="Xu X."/>
            <person name="Jackson S.A."/>
        </authorList>
    </citation>
    <scope>NUCLEOTIDE SEQUENCE [LARGE SCALE GENOMIC DNA]</scope>
    <source>
        <strain evidence="9">cv. Asha</strain>
    </source>
</reference>
<dbReference type="GO" id="GO:0061630">
    <property type="term" value="F:ubiquitin protein ligase activity"/>
    <property type="evidence" value="ECO:0007669"/>
    <property type="project" value="UniProtKB-EC"/>
</dbReference>
<dbReference type="EMBL" id="CM003603">
    <property type="protein sequence ID" value="KYP76612.1"/>
    <property type="molecule type" value="Genomic_DNA"/>
</dbReference>
<comment type="catalytic activity">
    <reaction evidence="1">
        <text>S-ubiquitinyl-[E2 ubiquitin-conjugating enzyme]-L-cysteine + [acceptor protein]-L-lysine = [E2 ubiquitin-conjugating enzyme]-L-cysteine + N(6)-ubiquitinyl-[acceptor protein]-L-lysine.</text>
        <dbReference type="EC" id="2.3.2.27"/>
    </reaction>
</comment>
<evidence type="ECO:0000256" key="1">
    <source>
        <dbReference type="ARBA" id="ARBA00000900"/>
    </source>
</evidence>
<dbReference type="GO" id="GO:0016567">
    <property type="term" value="P:protein ubiquitination"/>
    <property type="evidence" value="ECO:0007669"/>
    <property type="project" value="TreeGrafter"/>
</dbReference>